<dbReference type="CDD" id="cd07822">
    <property type="entry name" value="SRPBCC_4"/>
    <property type="match status" value="1"/>
</dbReference>
<dbReference type="InterPro" id="IPR023393">
    <property type="entry name" value="START-like_dom_sf"/>
</dbReference>
<feature type="compositionally biased region" description="Polar residues" evidence="1">
    <location>
        <begin position="150"/>
        <end position="159"/>
    </location>
</feature>
<evidence type="ECO:0000313" key="2">
    <source>
        <dbReference type="EMBL" id="KAF9986016.1"/>
    </source>
</evidence>
<evidence type="ECO:0000256" key="1">
    <source>
        <dbReference type="SAM" id="MobiDB-lite"/>
    </source>
</evidence>
<feature type="region of interest" description="Disordered" evidence="1">
    <location>
        <begin position="150"/>
        <end position="179"/>
    </location>
</feature>
<dbReference type="InterPro" id="IPR019587">
    <property type="entry name" value="Polyketide_cyclase/dehydratase"/>
</dbReference>
<accession>A0A9P6MAR4</accession>
<comment type="caution">
    <text evidence="2">The sequence shown here is derived from an EMBL/GenBank/DDBJ whole genome shotgun (WGS) entry which is preliminary data.</text>
</comment>
<evidence type="ECO:0000313" key="3">
    <source>
        <dbReference type="Proteomes" id="UP000749646"/>
    </source>
</evidence>
<dbReference type="SUPFAM" id="SSF55961">
    <property type="entry name" value="Bet v1-like"/>
    <property type="match status" value="1"/>
</dbReference>
<keyword evidence="3" id="KW-1185">Reference proteome</keyword>
<dbReference type="EMBL" id="JAAAHW010003259">
    <property type="protein sequence ID" value="KAF9986016.1"/>
    <property type="molecule type" value="Genomic_DNA"/>
</dbReference>
<dbReference type="OrthoDB" id="509124at2759"/>
<dbReference type="PANTHER" id="PTHR36166:SF1">
    <property type="entry name" value="SRPBCC DOMAIN-CONTAINING PROTEIN"/>
    <property type="match status" value="1"/>
</dbReference>
<dbReference type="AlphaFoldDB" id="A0A9P6MAR4"/>
<organism evidence="2 3">
    <name type="scientific">Modicella reniformis</name>
    <dbReference type="NCBI Taxonomy" id="1440133"/>
    <lineage>
        <taxon>Eukaryota</taxon>
        <taxon>Fungi</taxon>
        <taxon>Fungi incertae sedis</taxon>
        <taxon>Mucoromycota</taxon>
        <taxon>Mortierellomycotina</taxon>
        <taxon>Mortierellomycetes</taxon>
        <taxon>Mortierellales</taxon>
        <taxon>Mortierellaceae</taxon>
        <taxon>Modicella</taxon>
    </lineage>
</organism>
<proteinExistence type="predicted"/>
<dbReference type="Proteomes" id="UP000749646">
    <property type="component" value="Unassembled WGS sequence"/>
</dbReference>
<name>A0A9P6MAR4_9FUNG</name>
<sequence length="395" mass="42847">MKENKASITISAPPHEVWKVLTDLEHYHEWNPMFIQASGTVAVGESLRLKMRLPSTLFCGAPISKWWSPKIIKVEPNSCLEWFAPASGIKGFIDGTHYFHLACSQGGAATEFTQGEHYEGWGSGLYSGSGSMRNARRGFVAMNNALNQETIRRQTTAKKSTGHSGGFQEKRKHDSEQDGVAQLDISDPAAVAAATVAATATANPSSVLAIRAMDVASDATLVTENEQRNKDVENGRNHTNGTTAATVPLTVGTAAVEATEQTTAECGADKPSEKVERRSSIIGAVSSLFSSSKQPASERMPTSTSKEELISKDVLEEHEGDEEDEEEGGDDEMVGIKGYKAGEIEVNEEEKKTREFEVEVEVEDTVEMKARETKNAERIELDFGSGGMDFGDFGF</sequence>
<feature type="region of interest" description="Disordered" evidence="1">
    <location>
        <begin position="288"/>
        <end position="342"/>
    </location>
</feature>
<protein>
    <recommendedName>
        <fullName evidence="4">SRPBCC domain-containing protein</fullName>
    </recommendedName>
</protein>
<feature type="compositionally biased region" description="Polar residues" evidence="1">
    <location>
        <begin position="288"/>
        <end position="304"/>
    </location>
</feature>
<feature type="compositionally biased region" description="Basic and acidic residues" evidence="1">
    <location>
        <begin position="305"/>
        <end position="317"/>
    </location>
</feature>
<dbReference type="Gene3D" id="3.30.530.20">
    <property type="match status" value="1"/>
</dbReference>
<evidence type="ECO:0008006" key="4">
    <source>
        <dbReference type="Google" id="ProtNLM"/>
    </source>
</evidence>
<dbReference type="PANTHER" id="PTHR36166">
    <property type="entry name" value="CHROMOSOME 9, WHOLE GENOME SHOTGUN SEQUENCE"/>
    <property type="match status" value="1"/>
</dbReference>
<feature type="compositionally biased region" description="Acidic residues" evidence="1">
    <location>
        <begin position="318"/>
        <end position="333"/>
    </location>
</feature>
<dbReference type="Pfam" id="PF10604">
    <property type="entry name" value="Polyketide_cyc2"/>
    <property type="match status" value="1"/>
</dbReference>
<gene>
    <name evidence="2" type="ORF">BGZ65_009085</name>
</gene>
<reference evidence="2" key="1">
    <citation type="journal article" date="2020" name="Fungal Divers.">
        <title>Resolving the Mortierellaceae phylogeny through synthesis of multi-gene phylogenetics and phylogenomics.</title>
        <authorList>
            <person name="Vandepol N."/>
            <person name="Liber J."/>
            <person name="Desiro A."/>
            <person name="Na H."/>
            <person name="Kennedy M."/>
            <person name="Barry K."/>
            <person name="Grigoriev I.V."/>
            <person name="Miller A.N."/>
            <person name="O'Donnell K."/>
            <person name="Stajich J.E."/>
            <person name="Bonito G."/>
        </authorList>
    </citation>
    <scope>NUCLEOTIDE SEQUENCE</scope>
    <source>
        <strain evidence="2">MES-2147</strain>
    </source>
</reference>